<keyword evidence="3" id="KW-1185">Reference proteome</keyword>
<dbReference type="EMBL" id="LIAE01007607">
    <property type="protein sequence ID" value="PAV78169.1"/>
    <property type="molecule type" value="Genomic_DNA"/>
</dbReference>
<dbReference type="InterPro" id="IPR019422">
    <property type="entry name" value="7TM_GPCR_serpentine_rcpt_Srh"/>
</dbReference>
<comment type="caution">
    <text evidence="2">The sequence shown here is derived from an EMBL/GenBank/DDBJ whole genome shotgun (WGS) entry which is preliminary data.</text>
</comment>
<dbReference type="OrthoDB" id="5844054at2759"/>
<feature type="transmembrane region" description="Helical" evidence="1">
    <location>
        <begin position="82"/>
        <end position="103"/>
    </location>
</feature>
<name>A0A2A2KWF1_9BILA</name>
<evidence type="ECO:0000256" key="1">
    <source>
        <dbReference type="SAM" id="Phobius"/>
    </source>
</evidence>
<dbReference type="Pfam" id="PF10318">
    <property type="entry name" value="7TM_GPCR_Srh"/>
    <property type="match status" value="1"/>
</dbReference>
<keyword evidence="1" id="KW-0812">Transmembrane</keyword>
<gene>
    <name evidence="2" type="ORF">WR25_26182</name>
</gene>
<evidence type="ECO:0000313" key="2">
    <source>
        <dbReference type="EMBL" id="PAV78169.1"/>
    </source>
</evidence>
<evidence type="ECO:0000313" key="3">
    <source>
        <dbReference type="Proteomes" id="UP000218231"/>
    </source>
</evidence>
<sequence length="117" mass="13934">MNESDVFARPEWYLFAMSNFIVLFKTPSHAKKYSEKLLYFMIWAFITEIYLTKLMTPILLIPAYAATSYGILRYFNLQMREVAFTAVMLILMTGNSIVLVFYYRFIVMLPERNWIKV</sequence>
<protein>
    <submittedName>
        <fullName evidence="2">Uncharacterized protein</fullName>
    </submittedName>
</protein>
<proteinExistence type="predicted"/>
<accession>A0A2A2KWF1</accession>
<feature type="transmembrane region" description="Helical" evidence="1">
    <location>
        <begin position="37"/>
        <end position="62"/>
    </location>
</feature>
<keyword evidence="1" id="KW-0472">Membrane</keyword>
<keyword evidence="1" id="KW-1133">Transmembrane helix</keyword>
<organism evidence="2 3">
    <name type="scientific">Diploscapter pachys</name>
    <dbReference type="NCBI Taxonomy" id="2018661"/>
    <lineage>
        <taxon>Eukaryota</taxon>
        <taxon>Metazoa</taxon>
        <taxon>Ecdysozoa</taxon>
        <taxon>Nematoda</taxon>
        <taxon>Chromadorea</taxon>
        <taxon>Rhabditida</taxon>
        <taxon>Rhabditina</taxon>
        <taxon>Rhabditomorpha</taxon>
        <taxon>Rhabditoidea</taxon>
        <taxon>Rhabditidae</taxon>
        <taxon>Diploscapter</taxon>
    </lineage>
</organism>
<dbReference type="AlphaFoldDB" id="A0A2A2KWF1"/>
<dbReference type="Proteomes" id="UP000218231">
    <property type="component" value="Unassembled WGS sequence"/>
</dbReference>
<reference evidence="2 3" key="1">
    <citation type="journal article" date="2017" name="Curr. Biol.">
        <title>Genome architecture and evolution of a unichromosomal asexual nematode.</title>
        <authorList>
            <person name="Fradin H."/>
            <person name="Zegar C."/>
            <person name="Gutwein M."/>
            <person name="Lucas J."/>
            <person name="Kovtun M."/>
            <person name="Corcoran D."/>
            <person name="Baugh L.R."/>
            <person name="Kiontke K."/>
            <person name="Gunsalus K."/>
            <person name="Fitch D.H."/>
            <person name="Piano F."/>
        </authorList>
    </citation>
    <scope>NUCLEOTIDE SEQUENCE [LARGE SCALE GENOMIC DNA]</scope>
    <source>
        <strain evidence="2">PF1309</strain>
    </source>
</reference>